<evidence type="ECO:0000259" key="1">
    <source>
        <dbReference type="Pfam" id="PF13471"/>
    </source>
</evidence>
<keyword evidence="3" id="KW-1185">Reference proteome</keyword>
<dbReference type="NCBIfam" id="NF033537">
    <property type="entry name" value="lasso_biosyn_B2"/>
    <property type="match status" value="1"/>
</dbReference>
<sequence length="149" mass="15964">MSLKTDIDKLRRASAAEILLLMEAMTLLCVVKAGVLTLPFRWLAALTGLELSSATTAEKAGPEGDPEWVGKAVRAMAARTPWKSTCLVQAITGAIMLRRRGIPASLLLGVAKESGLIAHAWLKSGDVFVTGYAGHQTYRVISVFTVSPR</sequence>
<dbReference type="AlphaFoldDB" id="M3AFC2"/>
<dbReference type="RefSeq" id="WP_008614443.1">
    <property type="nucleotide sequence ID" value="NZ_AONQ01000006.1"/>
</dbReference>
<gene>
    <name evidence="2" type="ORF">H261_03728</name>
</gene>
<organism evidence="2 3">
    <name type="scientific">Paramagnetospirillum caucaseum</name>
    <dbReference type="NCBI Taxonomy" id="1244869"/>
    <lineage>
        <taxon>Bacteria</taxon>
        <taxon>Pseudomonadati</taxon>
        <taxon>Pseudomonadota</taxon>
        <taxon>Alphaproteobacteria</taxon>
        <taxon>Rhodospirillales</taxon>
        <taxon>Magnetospirillaceae</taxon>
        <taxon>Paramagnetospirillum</taxon>
    </lineage>
</organism>
<evidence type="ECO:0000313" key="2">
    <source>
        <dbReference type="EMBL" id="EME71274.1"/>
    </source>
</evidence>
<reference evidence="2 3" key="1">
    <citation type="journal article" date="2014" name="Genome Announc.">
        <title>Draft Genome Sequence of Magnetospirillum sp. Strain SO-1, a Freshwater Magnetotactic Bacterium Isolated from the Ol'khovka River, Russia.</title>
        <authorList>
            <person name="Grouzdev D.S."/>
            <person name="Dziuba M.V."/>
            <person name="Sukhacheva M.S."/>
            <person name="Mardanov A.V."/>
            <person name="Beletskiy A.V."/>
            <person name="Kuznetsov B.B."/>
            <person name="Skryabin K.G."/>
        </authorList>
    </citation>
    <scope>NUCLEOTIDE SEQUENCE [LARGE SCALE GENOMIC DNA]</scope>
    <source>
        <strain evidence="2 3">SO-1</strain>
    </source>
</reference>
<name>M3AFC2_9PROT</name>
<dbReference type="EMBL" id="AONQ01000006">
    <property type="protein sequence ID" value="EME71274.1"/>
    <property type="molecule type" value="Genomic_DNA"/>
</dbReference>
<dbReference type="OrthoDB" id="7376263at2"/>
<dbReference type="eggNOG" id="COG1352">
    <property type="taxonomic scope" value="Bacteria"/>
</dbReference>
<dbReference type="InterPro" id="IPR032708">
    <property type="entry name" value="McjB_C"/>
</dbReference>
<dbReference type="PATRIC" id="fig|1244869.3.peg.742"/>
<comment type="caution">
    <text evidence="2">The sequence shown here is derived from an EMBL/GenBank/DDBJ whole genome shotgun (WGS) entry which is preliminary data.</text>
</comment>
<protein>
    <recommendedName>
        <fullName evidence="1">Microcin J25-processing protein McjB C-terminal domain-containing protein</fullName>
    </recommendedName>
</protein>
<proteinExistence type="predicted"/>
<evidence type="ECO:0000313" key="3">
    <source>
        <dbReference type="Proteomes" id="UP000011744"/>
    </source>
</evidence>
<accession>M3AFC2</accession>
<dbReference type="STRING" id="1244869.H261_03728"/>
<dbReference type="InterPro" id="IPR053521">
    <property type="entry name" value="McjB-like"/>
</dbReference>
<feature type="domain" description="Microcin J25-processing protein McjB C-terminal" evidence="1">
    <location>
        <begin position="35"/>
        <end position="142"/>
    </location>
</feature>
<dbReference type="Pfam" id="PF13471">
    <property type="entry name" value="Transglut_core3"/>
    <property type="match status" value="1"/>
</dbReference>
<dbReference type="Proteomes" id="UP000011744">
    <property type="component" value="Unassembled WGS sequence"/>
</dbReference>